<dbReference type="InterPro" id="IPR003672">
    <property type="entry name" value="CobN/Mg_chltase"/>
</dbReference>
<dbReference type="Gene3D" id="2.130.10.10">
    <property type="entry name" value="YVTN repeat-like/Quinoprotein amine dehydrogenase"/>
    <property type="match status" value="1"/>
</dbReference>
<dbReference type="GO" id="GO:0051116">
    <property type="term" value="F:cobaltochelatase activity"/>
    <property type="evidence" value="ECO:0007669"/>
    <property type="project" value="UniProtKB-EC"/>
</dbReference>
<protein>
    <submittedName>
        <fullName evidence="5">Cobaltochelatase CobN</fullName>
        <ecNumber evidence="5">6.6.1.2</ecNumber>
    </submittedName>
</protein>
<dbReference type="InterPro" id="IPR002372">
    <property type="entry name" value="PQQ_rpt_dom"/>
</dbReference>
<evidence type="ECO:0000259" key="4">
    <source>
        <dbReference type="Pfam" id="PF13360"/>
    </source>
</evidence>
<feature type="compositionally biased region" description="Polar residues" evidence="1">
    <location>
        <begin position="1828"/>
        <end position="1850"/>
    </location>
</feature>
<accession>A0A8B3S4Q6</accession>
<feature type="domain" description="Pyrrolo-quinoline quinone repeat" evidence="4">
    <location>
        <begin position="47"/>
        <end position="200"/>
    </location>
</feature>
<dbReference type="Pfam" id="PF02514">
    <property type="entry name" value="CobN-Mg_chel"/>
    <property type="match status" value="1"/>
</dbReference>
<sequence length="1897" mass="209217">MRIPPLLIPTVLLLMLALPALADYPMFGLDPGRTGNASGNAPLADMILWETKLGESYIGCGASVVSGRVYVSNWPTMGASSGIGLYCLDESDGSLIWNNTLGGNGGVSTPAISGDRVFAGSVGPYGPPGPDDPTTGDLYCIDATTGATIWNISLEHDPQWFGLASSPLIYDDKVYVVSWSDGILHAIDFDGSELWNYSASGSSNVYMSAATDGSKLFFGGGNAMNCVDITNHTKVWRFNVGDSEVSTTPAVHDGIVYFATGKPDKKLYAVNTTTGTLVWSRYLYGSLSSPAISNGRIYIGDKDKKMNCINAIDGSEVWNQTLNGACRSSPVVADGMVYTAANNAEGTIYCFDADDGTLIWSYDTNDYNMAQPSVSDGILYMGSDTGYLYAFGIWKGNMVLLGGETLNVTAQNSGINYTVDRVTALGAFIRAAGPWYGNFNFTVNDSCSAFVDSIADVSNDVSGGRFWHYWVNYPNSSKPVGDANECVLNDSSDARDVVTFYYGDAASTPENAAMVIEITTQVIKKKPEAIVIAAERHEFIETVSHSCNLNITLLHPSEVPSGIDLTGYDLIFLEHVGGETAEKLKNPIETANGTGTGISIISIHSDAYDDIFGNVNLTMHPFIKQYWDNCDEGNIARLLTYLEVNFCGLIGDIKDPIPIPKAYIHHPGTQELFFNTGEYLKWYSDETNETGYHYNQSNITIGIANWHESTKSPEIEKLIHTLEEKGANVISIGFTGTAHLKEFYFINNRTIVDAIICTKSFRINFDDSAKGVTDLKTLNVPVMKAVRLYYMPPSLWRNETSHGISIMDLGFQVGLPELDGIIDPIVIAGKNASDYEYLPIDEQINWTCDRIISWGHLRHVPNKDKKIAMIYYNHGGGKDNIGACYVNVPPSLKNIVSAMNESGYNITGEIPGEKALIDLMMHEGTNVGTWAPGELEKMAAAGNVTRIPVNSYIEWFHELDDERQKEVIERWGKPPGEIMTWENETTGEEYFVVPKLSFGNVILAPQPTRGWLQNNTVLYHNKDIPPHHQYIAFYLWLKHEFGADAIIHFGKHGTQEWLPGKETGLSGRDCWPSILIQDIPVIYPYIVDNIAEGTQAKRRGSATMITHLTPPIVAAGLYGNYTNLLKTIEDYYLAAQEEHKETIISTCRDLHLDEDLCIDDLNATAADDLAFEEFLSELADYLYNLKNEFMPYGLHTFGEPPAREPLPGGEPLISLIKSMLRKGYTGAVADRIEYYDYPNSTRLDKNLELDNCTTKLLEYVILNKTTPEEAENLTFSKYSPNENATANITMYLNRSIVFAGRIANCTIEVERTLEGLNGSYIPPSTADDPIRDPDALPTGRNFHSLNPDRIPTETAYKIGTKMADTLIECYLTDHNNSYPRKFTIVLWAWCTTDGGVVESEILRLVGTKPVRDEYDKVIDVELIPVSELNRSRIDVMVVPSGLERDFAPNALKLIDRAIRLAATANDTYPNGTAYPNYVKENSKAIFEVLNATGKYTEEEAKYLSMSRIFLEAPGTYGPNLDSAIGASGTWNNSSKIGELFISRMNYIYGDSAWGISSEEMFRLNLAQTDAIVHNTNSNLYGFIDNDDVFQYVGGLALAYTASGGEGSPDFYVTDNRDPDGNPTASTLESVIQRELRTRYLNPKWIKGMMGEGYAGGREMSRFVEYLWGWEATIPDMITDNMWQQVYDVYVNGAYNNDDYNNLDINTFTNDNNPYAYQSMTGRMLETIRKEHWIPSNEVRDKLISEYMDSIVEHGVTCCHHTCGNPFLDDFVKGVVSVPGVVSDETYAKYRKIVDAAAGKTSASSQTTSDDSGGGTENQGKIIPAKGGDSNQTQQGSVGENVQKASESSQHVEGYEMEVQTVSDAASSAISLLSGAPFLAVIIVVVLLAAIYSGYRKR</sequence>
<proteinExistence type="predicted"/>
<gene>
    <name evidence="5" type="ORF">AEth_00607</name>
</gene>
<dbReference type="CDD" id="cd10150">
    <property type="entry name" value="CobN_like"/>
    <property type="match status" value="1"/>
</dbReference>
<evidence type="ECO:0000313" key="5">
    <source>
        <dbReference type="EMBL" id="RZB32284.1"/>
    </source>
</evidence>
<dbReference type="InterPro" id="IPR011047">
    <property type="entry name" value="Quinoprotein_ADH-like_sf"/>
</dbReference>
<dbReference type="SUPFAM" id="SSF50998">
    <property type="entry name" value="Quinoprotein alcohol dehydrogenase-like"/>
    <property type="match status" value="2"/>
</dbReference>
<feature type="transmembrane region" description="Helical" evidence="2">
    <location>
        <begin position="1868"/>
        <end position="1891"/>
    </location>
</feature>
<dbReference type="Gene3D" id="2.40.128.630">
    <property type="match status" value="1"/>
</dbReference>
<feature type="domain" description="Pyrrolo-quinoline quinone repeat" evidence="4">
    <location>
        <begin position="265"/>
        <end position="392"/>
    </location>
</feature>
<feature type="domain" description="CobN/magnesium chelatase" evidence="3">
    <location>
        <begin position="625"/>
        <end position="1737"/>
    </location>
</feature>
<dbReference type="EC" id="6.6.1.2" evidence="5"/>
<dbReference type="SMART" id="SM00564">
    <property type="entry name" value="PQQ"/>
    <property type="match status" value="7"/>
</dbReference>
<evidence type="ECO:0000256" key="1">
    <source>
        <dbReference type="SAM" id="MobiDB-lite"/>
    </source>
</evidence>
<dbReference type="InterPro" id="IPR015943">
    <property type="entry name" value="WD40/YVTN_repeat-like_dom_sf"/>
</dbReference>
<dbReference type="Proteomes" id="UP000291831">
    <property type="component" value="Unassembled WGS sequence"/>
</dbReference>
<keyword evidence="2" id="KW-1133">Transmembrane helix</keyword>
<dbReference type="Pfam" id="PF13360">
    <property type="entry name" value="PQQ_2"/>
    <property type="match status" value="2"/>
</dbReference>
<evidence type="ECO:0000259" key="3">
    <source>
        <dbReference type="Pfam" id="PF02514"/>
    </source>
</evidence>
<keyword evidence="5" id="KW-0436">Ligase</keyword>
<dbReference type="PANTHER" id="PTHR44119">
    <property type="entry name" value="MAGNESIUM-CHELATASE SUBUNIT CHLH, CHLOROPLASTIC"/>
    <property type="match status" value="1"/>
</dbReference>
<feature type="compositionally biased region" description="Low complexity" evidence="1">
    <location>
        <begin position="1800"/>
        <end position="1810"/>
    </location>
</feature>
<dbReference type="Gene3D" id="2.40.10.480">
    <property type="match status" value="1"/>
</dbReference>
<dbReference type="PANTHER" id="PTHR44119:SF4">
    <property type="entry name" value="AEROBIC COBALTOCHELATASE SUBUNIT COBN"/>
    <property type="match status" value="1"/>
</dbReference>
<reference evidence="6" key="1">
    <citation type="submission" date="2019-01" db="EMBL/GenBank/DDBJ databases">
        <title>Anaerobic oxidation of ethane by archaea from a marine hydrocarbon seep.</title>
        <authorList>
            <person name="Musat F."/>
        </authorList>
    </citation>
    <scope>NUCLEOTIDE SEQUENCE [LARGE SCALE GENOMIC DNA]</scope>
</reference>
<comment type="caution">
    <text evidence="5">The sequence shown here is derived from an EMBL/GenBank/DDBJ whole genome shotgun (WGS) entry which is preliminary data.</text>
</comment>
<keyword evidence="2" id="KW-0812">Transmembrane</keyword>
<dbReference type="InterPro" id="IPR018391">
    <property type="entry name" value="PQQ_b-propeller_rpt"/>
</dbReference>
<feature type="region of interest" description="Disordered" evidence="1">
    <location>
        <begin position="1799"/>
        <end position="1850"/>
    </location>
</feature>
<name>A0A8B3S4Q6_9EURY</name>
<evidence type="ECO:0000256" key="2">
    <source>
        <dbReference type="SAM" id="Phobius"/>
    </source>
</evidence>
<organism evidence="5 6">
    <name type="scientific">Candidatus Argoarchaeum ethanivorans</name>
    <dbReference type="NCBI Taxonomy" id="2608793"/>
    <lineage>
        <taxon>Archaea</taxon>
        <taxon>Methanobacteriati</taxon>
        <taxon>Methanobacteriota</taxon>
        <taxon>Stenosarchaea group</taxon>
        <taxon>Methanomicrobia</taxon>
        <taxon>Methanosarcinales</taxon>
        <taxon>Methanosarcinales incertae sedis</taxon>
        <taxon>GOM Arc I cluster</taxon>
        <taxon>Candidatus Argoarchaeum</taxon>
    </lineage>
</organism>
<keyword evidence="2" id="KW-0472">Membrane</keyword>
<dbReference type="EMBL" id="RPGO01000009">
    <property type="protein sequence ID" value="RZB32284.1"/>
    <property type="molecule type" value="Genomic_DNA"/>
</dbReference>
<evidence type="ECO:0000313" key="6">
    <source>
        <dbReference type="Proteomes" id="UP000291831"/>
    </source>
</evidence>